<dbReference type="RefSeq" id="WP_110338527.1">
    <property type="nucleotide sequence ID" value="NZ_JBHVKT010000086.1"/>
</dbReference>
<proteinExistence type="predicted"/>
<sequence length="68" mass="7030">MIEVLGILLVVQGVGGLVNRIAGSSSESWFVQLHTLPDPLHVPASIAMAVLGGVLATIGSARRKKNPS</sequence>
<comment type="caution">
    <text evidence="2">The sequence shown here is derived from an EMBL/GenBank/DDBJ whole genome shotgun (WGS) entry which is preliminary data.</text>
</comment>
<keyword evidence="1" id="KW-1133">Transmembrane helix</keyword>
<dbReference type="Proteomes" id="UP000247892">
    <property type="component" value="Unassembled WGS sequence"/>
</dbReference>
<dbReference type="OrthoDB" id="3638712at2"/>
<organism evidence="2 3">
    <name type="scientific">Prauserella flavalba</name>
    <dbReference type="NCBI Taxonomy" id="1477506"/>
    <lineage>
        <taxon>Bacteria</taxon>
        <taxon>Bacillati</taxon>
        <taxon>Actinomycetota</taxon>
        <taxon>Actinomycetes</taxon>
        <taxon>Pseudonocardiales</taxon>
        <taxon>Pseudonocardiaceae</taxon>
        <taxon>Prauserella</taxon>
    </lineage>
</organism>
<evidence type="ECO:0000313" key="2">
    <source>
        <dbReference type="EMBL" id="PXY30573.1"/>
    </source>
</evidence>
<evidence type="ECO:0000256" key="1">
    <source>
        <dbReference type="SAM" id="Phobius"/>
    </source>
</evidence>
<name>A0A318LIN2_9PSEU</name>
<reference evidence="2 3" key="1">
    <citation type="submission" date="2016-07" db="EMBL/GenBank/DDBJ databases">
        <title>Draft genome sequence of Prauserella sp. YIM 121212, isolated from alkaline soil.</title>
        <authorList>
            <person name="Ruckert C."/>
            <person name="Albersmeier A."/>
            <person name="Jiang C.-L."/>
            <person name="Jiang Y."/>
            <person name="Kalinowski J."/>
            <person name="Schneider O."/>
            <person name="Winkler A."/>
            <person name="Zotchev S.B."/>
        </authorList>
    </citation>
    <scope>NUCLEOTIDE SEQUENCE [LARGE SCALE GENOMIC DNA]</scope>
    <source>
        <strain evidence="2 3">YIM 121212</strain>
    </source>
</reference>
<dbReference type="AlphaFoldDB" id="A0A318LIN2"/>
<evidence type="ECO:0000313" key="3">
    <source>
        <dbReference type="Proteomes" id="UP000247892"/>
    </source>
</evidence>
<protein>
    <submittedName>
        <fullName evidence="2">Uncharacterized protein</fullName>
    </submittedName>
</protein>
<keyword evidence="3" id="KW-1185">Reference proteome</keyword>
<feature type="transmembrane region" description="Helical" evidence="1">
    <location>
        <begin position="40"/>
        <end position="61"/>
    </location>
</feature>
<keyword evidence="1" id="KW-0472">Membrane</keyword>
<keyword evidence="1" id="KW-0812">Transmembrane</keyword>
<gene>
    <name evidence="2" type="ORF">BA062_18640</name>
</gene>
<accession>A0A318LIN2</accession>
<dbReference type="EMBL" id="MASU01000007">
    <property type="protein sequence ID" value="PXY30573.1"/>
    <property type="molecule type" value="Genomic_DNA"/>
</dbReference>